<dbReference type="InterPro" id="IPR001303">
    <property type="entry name" value="Aldolase_II/adducin_N"/>
</dbReference>
<name>A0ABP7NDY0_9GAMM</name>
<feature type="domain" description="Class II aldolase/adducin N-terminal" evidence="1">
    <location>
        <begin position="33"/>
        <end position="208"/>
    </location>
</feature>
<protein>
    <recommendedName>
        <fullName evidence="1">Class II aldolase/adducin N-terminal domain-containing protein</fullName>
    </recommendedName>
</protein>
<dbReference type="SUPFAM" id="SSF53639">
    <property type="entry name" value="AraD/HMP-PK domain-like"/>
    <property type="match status" value="1"/>
</dbReference>
<dbReference type="EMBL" id="BAABBN010000017">
    <property type="protein sequence ID" value="GAA3944236.1"/>
    <property type="molecule type" value="Genomic_DNA"/>
</dbReference>
<dbReference type="Gene3D" id="3.40.225.10">
    <property type="entry name" value="Class II aldolase/adducin N-terminal domain"/>
    <property type="match status" value="1"/>
</dbReference>
<evidence type="ECO:0000313" key="3">
    <source>
        <dbReference type="Proteomes" id="UP001501565"/>
    </source>
</evidence>
<proteinExistence type="predicted"/>
<dbReference type="RefSeq" id="WP_344800920.1">
    <property type="nucleotide sequence ID" value="NZ_BAABBN010000017.1"/>
</dbReference>
<comment type="caution">
    <text evidence="2">The sequence shown here is derived from an EMBL/GenBank/DDBJ whole genome shotgun (WGS) entry which is preliminary data.</text>
</comment>
<keyword evidence="3" id="KW-1185">Reference proteome</keyword>
<evidence type="ECO:0000313" key="2">
    <source>
        <dbReference type="EMBL" id="GAA3944236.1"/>
    </source>
</evidence>
<accession>A0ABP7NDY0</accession>
<dbReference type="InterPro" id="IPR036409">
    <property type="entry name" value="Aldolase_II/adducin_N_sf"/>
</dbReference>
<organism evidence="2 3">
    <name type="scientific">Litoribacillus peritrichatus</name>
    <dbReference type="NCBI Taxonomy" id="718191"/>
    <lineage>
        <taxon>Bacteria</taxon>
        <taxon>Pseudomonadati</taxon>
        <taxon>Pseudomonadota</taxon>
        <taxon>Gammaproteobacteria</taxon>
        <taxon>Oceanospirillales</taxon>
        <taxon>Oceanospirillaceae</taxon>
        <taxon>Litoribacillus</taxon>
    </lineage>
</organism>
<dbReference type="Proteomes" id="UP001501565">
    <property type="component" value="Unassembled WGS sequence"/>
</dbReference>
<dbReference type="SMART" id="SM01007">
    <property type="entry name" value="Aldolase_II"/>
    <property type="match status" value="1"/>
</dbReference>
<dbReference type="Pfam" id="PF00596">
    <property type="entry name" value="Aldolase_II"/>
    <property type="match status" value="1"/>
</dbReference>
<reference evidence="3" key="1">
    <citation type="journal article" date="2019" name="Int. J. Syst. Evol. Microbiol.">
        <title>The Global Catalogue of Microorganisms (GCM) 10K type strain sequencing project: providing services to taxonomists for standard genome sequencing and annotation.</title>
        <authorList>
            <consortium name="The Broad Institute Genomics Platform"/>
            <consortium name="The Broad Institute Genome Sequencing Center for Infectious Disease"/>
            <person name="Wu L."/>
            <person name="Ma J."/>
        </authorList>
    </citation>
    <scope>NUCLEOTIDE SEQUENCE [LARGE SCALE GENOMIC DNA]</scope>
    <source>
        <strain evidence="3">JCM 17551</strain>
    </source>
</reference>
<gene>
    <name evidence="2" type="ORF">GCM10022277_44950</name>
</gene>
<evidence type="ECO:0000259" key="1">
    <source>
        <dbReference type="SMART" id="SM01007"/>
    </source>
</evidence>
<sequence>MSEIEGVIKFTMDHEPSDPPACDEILNELMMWRDLCRKLNFLGQDPNRYMGYGYGNISARHSGMQFLISASQTSGVEASQPKHFALVSDASLAENRLTSTGAMPPSSESMTHSAIYQMSDRVHWVVHAHNPEIWTHSDRLDMPFTAADIPYGTPEMADAVMTLCQSFERPEQGIFVMKGHQDGVVSYAPTGKQAVQLMIEAYLSALTV</sequence>